<accession>A0A3D4SWW4</accession>
<protein>
    <submittedName>
        <fullName evidence="2">Uncharacterized protein</fullName>
    </submittedName>
</protein>
<evidence type="ECO:0000313" key="2">
    <source>
        <dbReference type="EMBL" id="HCT13722.1"/>
    </source>
</evidence>
<feature type="compositionally biased region" description="Low complexity" evidence="1">
    <location>
        <begin position="32"/>
        <end position="58"/>
    </location>
</feature>
<dbReference type="EMBL" id="DQID01000075">
    <property type="protein sequence ID" value="HCT13722.1"/>
    <property type="molecule type" value="Genomic_DNA"/>
</dbReference>
<dbReference type="AlphaFoldDB" id="A0A3D4SWW4"/>
<feature type="compositionally biased region" description="Polar residues" evidence="1">
    <location>
        <begin position="59"/>
        <end position="68"/>
    </location>
</feature>
<reference evidence="2 3" key="1">
    <citation type="journal article" date="2018" name="Nat. Biotechnol.">
        <title>A standardized bacterial taxonomy based on genome phylogeny substantially revises the tree of life.</title>
        <authorList>
            <person name="Parks D.H."/>
            <person name="Chuvochina M."/>
            <person name="Waite D.W."/>
            <person name="Rinke C."/>
            <person name="Skarshewski A."/>
            <person name="Chaumeil P.A."/>
            <person name="Hugenholtz P."/>
        </authorList>
    </citation>
    <scope>NUCLEOTIDE SEQUENCE [LARGE SCALE GENOMIC DNA]</scope>
    <source>
        <strain evidence="2">UBA11247</strain>
    </source>
</reference>
<dbReference type="Proteomes" id="UP000261739">
    <property type="component" value="Unassembled WGS sequence"/>
</dbReference>
<gene>
    <name evidence="2" type="ORF">DIW82_02705</name>
</gene>
<sequence length="82" mass="9167">MFTVVQHRMKMRTPFQPRHSSRAMNARITAHSTYRQTTTAATHTPSGSPSASTSVTSSHRITVSTDHSTVPRMRSTRNAMPR</sequence>
<name>A0A3D4SWW4_9CORY</name>
<comment type="caution">
    <text evidence="2">The sequence shown here is derived from an EMBL/GenBank/DDBJ whole genome shotgun (WGS) entry which is preliminary data.</text>
</comment>
<proteinExistence type="predicted"/>
<evidence type="ECO:0000313" key="3">
    <source>
        <dbReference type="Proteomes" id="UP000261739"/>
    </source>
</evidence>
<evidence type="ECO:0000256" key="1">
    <source>
        <dbReference type="SAM" id="MobiDB-lite"/>
    </source>
</evidence>
<feature type="region of interest" description="Disordered" evidence="1">
    <location>
        <begin position="1"/>
        <end position="82"/>
    </location>
</feature>
<organism evidence="2 3">
    <name type="scientific">Corynebacterium nuruki</name>
    <dbReference type="NCBI Taxonomy" id="1032851"/>
    <lineage>
        <taxon>Bacteria</taxon>
        <taxon>Bacillati</taxon>
        <taxon>Actinomycetota</taxon>
        <taxon>Actinomycetes</taxon>
        <taxon>Mycobacteriales</taxon>
        <taxon>Corynebacteriaceae</taxon>
        <taxon>Corynebacterium</taxon>
    </lineage>
</organism>